<organism evidence="1 2">
    <name type="scientific">Persicobacter psychrovividus</name>
    <dbReference type="NCBI Taxonomy" id="387638"/>
    <lineage>
        <taxon>Bacteria</taxon>
        <taxon>Pseudomonadati</taxon>
        <taxon>Bacteroidota</taxon>
        <taxon>Cytophagia</taxon>
        <taxon>Cytophagales</taxon>
        <taxon>Persicobacteraceae</taxon>
        <taxon>Persicobacter</taxon>
    </lineage>
</organism>
<gene>
    <name evidence="1" type="ORF">PEPS_14210</name>
</gene>
<evidence type="ECO:0000313" key="2">
    <source>
        <dbReference type="Proteomes" id="UP001354989"/>
    </source>
</evidence>
<evidence type="ECO:0000313" key="1">
    <source>
        <dbReference type="EMBL" id="BDC99140.1"/>
    </source>
</evidence>
<accession>A0ABM7VDV2</accession>
<keyword evidence="2" id="KW-1185">Reference proteome</keyword>
<sequence>MTRYFPFVGVGLTALIAISFLLFGFAEAENNRAVVHSESFQIIFEKTENGLSIKSHEGTAWKKLAFSLHGQKVFVNQFGESSLKAVQQKNENGDLADFEFSIESSDNEFILKSNGGTAWEELKFSLQAGKKILVNEYGLNRI</sequence>
<dbReference type="RefSeq" id="WP_338396607.1">
    <property type="nucleotide sequence ID" value="NZ_AP025292.1"/>
</dbReference>
<dbReference type="EMBL" id="AP025292">
    <property type="protein sequence ID" value="BDC99140.1"/>
    <property type="molecule type" value="Genomic_DNA"/>
</dbReference>
<proteinExistence type="predicted"/>
<dbReference type="Proteomes" id="UP001354989">
    <property type="component" value="Chromosome"/>
</dbReference>
<protein>
    <submittedName>
        <fullName evidence="1">Uncharacterized protein</fullName>
    </submittedName>
</protein>
<name>A0ABM7VDV2_9BACT</name>
<reference evidence="1 2" key="1">
    <citation type="submission" date="2021-12" db="EMBL/GenBank/DDBJ databases">
        <title>Genome sequencing of bacteria with rrn-lacking chromosome and rrn-plasmid.</title>
        <authorList>
            <person name="Anda M."/>
            <person name="Iwasaki W."/>
        </authorList>
    </citation>
    <scope>NUCLEOTIDE SEQUENCE [LARGE SCALE GENOMIC DNA]</scope>
    <source>
        <strain evidence="1 2">NBRC 101262</strain>
    </source>
</reference>